<feature type="domain" description="B box-type" evidence="6">
    <location>
        <begin position="134"/>
        <end position="180"/>
    </location>
</feature>
<feature type="region of interest" description="Disordered" evidence="5">
    <location>
        <begin position="1074"/>
        <end position="1097"/>
    </location>
</feature>
<feature type="region of interest" description="Disordered" evidence="5">
    <location>
        <begin position="770"/>
        <end position="839"/>
    </location>
</feature>
<dbReference type="RefSeq" id="XP_023648148.1">
    <property type="nucleotide sequence ID" value="XM_023792380.2"/>
</dbReference>
<feature type="region of interest" description="Disordered" evidence="5">
    <location>
        <begin position="64"/>
        <end position="133"/>
    </location>
</feature>
<feature type="region of interest" description="Disordered" evidence="5">
    <location>
        <begin position="860"/>
        <end position="883"/>
    </location>
</feature>
<dbReference type="CTD" id="79740"/>
<feature type="region of interest" description="Disordered" evidence="5">
    <location>
        <begin position="713"/>
        <end position="753"/>
    </location>
</feature>
<evidence type="ECO:0000256" key="5">
    <source>
        <dbReference type="SAM" id="MobiDB-lite"/>
    </source>
</evidence>
<evidence type="ECO:0000256" key="2">
    <source>
        <dbReference type="ARBA" id="ARBA00022833"/>
    </source>
</evidence>
<feature type="compositionally biased region" description="Low complexity" evidence="5">
    <location>
        <begin position="1083"/>
        <end position="1096"/>
    </location>
</feature>
<evidence type="ECO:0000259" key="6">
    <source>
        <dbReference type="PROSITE" id="PS50119"/>
    </source>
</evidence>
<dbReference type="Ensembl" id="ENSPKIT00000033085.1">
    <property type="protein sequence ID" value="ENSPKIP00000008993.1"/>
    <property type="gene ID" value="ENSPKIG00000024255.1"/>
</dbReference>
<sequence>MNLSNFVVVPNKPTSLKLKARSARELRLDTSQLEQENRDMEERLQELRQAMSSEKEERRKLGAYHWKSGQAGSMVASAPSQRLGPNKGSPSQKLPAGRLRVTVLKDEPEELQRTPAMKPQPPPGSLTSNRGPRLKRKACGQCEARAAGLVCMECGEDYCVGCFARFHQKGALKHHRMVPTQMEMHTSISTLDVVSRFSRQIDPDEPAVEGGVSGAGGARKGAATVDHQHAQTETVIQSKDDDEEDEEEQHGAPIGADPTGWNKSRWGGAFDEEESSRSFQEALREWRWERGEAKQGQERTWRPREALPVTKEATRIQADLFVPRTPVRVEFKHDGLSYMEKLLVKMYRRMPIKDHWPRPSVCSRPNSVMDLSQLTDEDPPCLMDEDPPSLTAAEMELKHYCASLFTVCDPGSSDNLDCPASSSASIVEREMQSTVGNCTATDTFPAEWGVGSAGVNEAEELETASQTTRVTKVQLDMSDSPQLTPQAEDSSFKIRLTWTAESDLSTSTQSLESLESDPLCKMQMTCSSELQFSSRIQICESPGPPLSYRTQIPNSPEPHIHRTHETQLEGHLSTQTQILQSLEPHQSLGTQIHQSPEPDIPSRTPVLMSPETDIPSRSPLLKSPEADIPSRTPVLKSPEPDIPSRTPVLKSPEADIPSRTPVRKSLEPDIPYRTPVLMSPEADIPSRIPVLMSPEADIPSRIPLLKSPEADIPSRIPVRKSLEPDIPSRTPEPPRTQFPHSSDLGLPSQTPIPQARELVQSYNFTGLQSPQAGLASTKRLHSSLKSCAPPMDPSSARTLQPTPPLTPSPHPRLFKRLMSTRSLPSSPRPPSGWTPLPQRPFSAQASGFCPKPLLCCDHRNNPKDDPADDPAEDSTDDPMDDLVDDLAYHSTDNLGDDLAAAFVDNPKDDFAEDPVDNPTEKYTDDLVDHLTDYLTGDPAENYMDDLVNNSENGYPGDKVGGFGHVSDPPMSDSGPAHAPFPEGRSDARPGVPDSFTVWWSFSQGEQTQLETVGHGGGSEEDRETNANLEVLDAVSSECLFSRPEALGASSYHDFGCQPISSLLRAAAPSLCGSDSSLWSGQGAPRSPSRAPSVSRPLSQAAWEIQEIQSVDCTESDDPLLEQTTACQALDLLDEELRGLSREPGDNASGSPCDLRPSAPPTTPLMAAGSDTGSVWEDDEGDMGEEEDEDKEQEACRDRQSVASLP</sequence>
<feature type="compositionally biased region" description="Acidic residues" evidence="5">
    <location>
        <begin position="1175"/>
        <end position="1191"/>
    </location>
</feature>
<dbReference type="CDD" id="cd19818">
    <property type="entry name" value="Bbox1_ZBBX"/>
    <property type="match status" value="1"/>
</dbReference>
<accession>A0A3B3QS71</accession>
<dbReference type="GeneID" id="111833788"/>
<reference evidence="7" key="2">
    <citation type="submission" date="2025-09" db="UniProtKB">
        <authorList>
            <consortium name="Ensembl"/>
        </authorList>
    </citation>
    <scope>IDENTIFICATION</scope>
</reference>
<evidence type="ECO:0000313" key="7">
    <source>
        <dbReference type="Ensembl" id="ENSPKIP00000008993.1"/>
    </source>
</evidence>
<reference evidence="7" key="1">
    <citation type="submission" date="2025-08" db="UniProtKB">
        <authorList>
            <consortium name="Ensembl"/>
        </authorList>
    </citation>
    <scope>IDENTIFICATION</scope>
</reference>
<feature type="compositionally biased region" description="Pro residues" evidence="5">
    <location>
        <begin position="801"/>
        <end position="810"/>
    </location>
</feature>
<organism evidence="7 8">
    <name type="scientific">Paramormyrops kingsleyae</name>
    <dbReference type="NCBI Taxonomy" id="1676925"/>
    <lineage>
        <taxon>Eukaryota</taxon>
        <taxon>Metazoa</taxon>
        <taxon>Chordata</taxon>
        <taxon>Craniata</taxon>
        <taxon>Vertebrata</taxon>
        <taxon>Euteleostomi</taxon>
        <taxon>Actinopterygii</taxon>
        <taxon>Neopterygii</taxon>
        <taxon>Teleostei</taxon>
        <taxon>Osteoglossocephala</taxon>
        <taxon>Osteoglossomorpha</taxon>
        <taxon>Osteoglossiformes</taxon>
        <taxon>Mormyridae</taxon>
        <taxon>Paramormyrops</taxon>
    </lineage>
</organism>
<feature type="region of interest" description="Disordered" evidence="5">
    <location>
        <begin position="967"/>
        <end position="988"/>
    </location>
</feature>
<feature type="compositionally biased region" description="Acidic residues" evidence="5">
    <location>
        <begin position="866"/>
        <end position="883"/>
    </location>
</feature>
<dbReference type="InterPro" id="IPR000315">
    <property type="entry name" value="Znf_B-box"/>
</dbReference>
<keyword evidence="8" id="KW-1185">Reference proteome</keyword>
<evidence type="ECO:0000313" key="8">
    <source>
        <dbReference type="Proteomes" id="UP000261540"/>
    </source>
</evidence>
<evidence type="ECO:0000256" key="1">
    <source>
        <dbReference type="ARBA" id="ARBA00022771"/>
    </source>
</evidence>
<keyword evidence="2" id="KW-0862">Zinc</keyword>
<dbReference type="GO" id="GO:0008270">
    <property type="term" value="F:zinc ion binding"/>
    <property type="evidence" value="ECO:0007669"/>
    <property type="project" value="UniProtKB-KW"/>
</dbReference>
<feature type="coiled-coil region" evidence="4">
    <location>
        <begin position="23"/>
        <end position="57"/>
    </location>
</feature>
<dbReference type="RefSeq" id="XP_023648149.1">
    <property type="nucleotide sequence ID" value="XM_023792381.2"/>
</dbReference>
<dbReference type="Proteomes" id="UP000261540">
    <property type="component" value="Unplaced"/>
</dbReference>
<dbReference type="GeneTree" id="ENSGT00940000167407"/>
<keyword evidence="4" id="KW-0175">Coiled coil</keyword>
<feature type="region of interest" description="Disordered" evidence="5">
    <location>
        <begin position="1136"/>
        <end position="1205"/>
    </location>
</feature>
<name>A0A3B3QS71_9TELE</name>
<feature type="region of interest" description="Disordered" evidence="5">
    <location>
        <begin position="203"/>
        <end position="277"/>
    </location>
</feature>
<dbReference type="PANTHER" id="PTHR28634">
    <property type="entry name" value="ZINC FINGER B-BOX DOMAIN-CONTAINING PROTEIN 1"/>
    <property type="match status" value="1"/>
</dbReference>
<dbReference type="RefSeq" id="XP_023648150.1">
    <property type="nucleotide sequence ID" value="XM_023792382.2"/>
</dbReference>
<feature type="compositionally biased region" description="Basic and acidic residues" evidence="5">
    <location>
        <begin position="103"/>
        <end position="112"/>
    </location>
</feature>
<dbReference type="PANTHER" id="PTHR28634:SF1">
    <property type="entry name" value="ZINC FINGER B-BOX DOMAIN-CONTAINING PROTEIN 1"/>
    <property type="match status" value="1"/>
</dbReference>
<protein>
    <submittedName>
        <fullName evidence="7">Zinc finger B-box domain containing</fullName>
    </submittedName>
</protein>
<dbReference type="PROSITE" id="PS50119">
    <property type="entry name" value="ZF_BBOX"/>
    <property type="match status" value="1"/>
</dbReference>
<dbReference type="InterPro" id="IPR037688">
    <property type="entry name" value="ZBBX"/>
</dbReference>
<feature type="region of interest" description="Disordered" evidence="5">
    <location>
        <begin position="587"/>
        <end position="667"/>
    </location>
</feature>
<dbReference type="AlphaFoldDB" id="A0A3B3QS71"/>
<evidence type="ECO:0000256" key="3">
    <source>
        <dbReference type="PROSITE-ProRule" id="PRU00024"/>
    </source>
</evidence>
<evidence type="ECO:0000256" key="4">
    <source>
        <dbReference type="SAM" id="Coils"/>
    </source>
</evidence>
<keyword evidence="1 3" id="KW-0479">Metal-binding</keyword>
<keyword evidence="1 3" id="KW-0863">Zinc-finger</keyword>
<proteinExistence type="predicted"/>